<protein>
    <submittedName>
        <fullName evidence="2">Integrase</fullName>
    </submittedName>
</protein>
<dbReference type="EMBL" id="JAQQXP010000001">
    <property type="protein sequence ID" value="MDC8829710.1"/>
    <property type="molecule type" value="Genomic_DNA"/>
</dbReference>
<evidence type="ECO:0000313" key="3">
    <source>
        <dbReference type="Proteomes" id="UP001218788"/>
    </source>
</evidence>
<accession>A0ABT5KY66</accession>
<feature type="compositionally biased region" description="Basic and acidic residues" evidence="1">
    <location>
        <begin position="168"/>
        <end position="184"/>
    </location>
</feature>
<sequence>MSNIVTFEPKDKLNQRENVEAFIEFGKALLMRTSSRKYTFDDNYWPKVGNFTRMGVHSQNRDPENLLNESILPFAKAYVAYASESKSDVNKRFYALRAINEVIINSDSNLKINNLSRTEFDDAANYAVSKLGKGAANQTGQALKKLHTFLIEKRMIEPFDWKNPIAKPKGEGTDDQSLEDRESKMPDENAVMAIAQISSYRTEELSSRDIHTTSRMALLFAAPSRGSEPSYLRAQCLQAQQMTVEKALKLGLEEDDVRTLLARQSGKEEKSQENEDNDNTELDLRAEITLKGISWFSGKGYNYELKWLPTVMYDAVTTAIERQQEQSKRARSVAKLLEDSDDFPRHELCPKVSEDKLLTMDQVALALGFDLKKLKSKRQMQVSRNQLLKRKGIERKDFVVSLRDLNKIVRRDLPEGFPYVKFKNDKVKLKWSEALYAGFKNSLDSDKTEILTEFFIPQINILNDDLAPTKKKNRLTGELSSRKSIFERWGFGQLRMTSHQLRHLIDTMAAVNGMSEELRAKWAQRSDPRHNSYYNHVTPEEYGADFLEDRESQLASLESIPIKVHVANPQTLQELNTKTSLTAHATEFGMCMLSYLNESCTKFRDCLNCAELHCVKGDKEAEDRLREKLKLERKLLAKDEKAMMDKIPGAERWFQKRKIRVERGTALIQRLEDPALEDGTVIKLANVEDVSHVDRALEKNGKKRLPKITNFKRLKRQNSDDENAPIPLIDKNNTSSEDIDLDDLDGYIDAY</sequence>
<evidence type="ECO:0000313" key="2">
    <source>
        <dbReference type="EMBL" id="MDC8829710.1"/>
    </source>
</evidence>
<reference evidence="2 3" key="1">
    <citation type="submission" date="2022-10" db="EMBL/GenBank/DDBJ databases">
        <title>Alteromonas sp. chi3 Genome sequencing.</title>
        <authorList>
            <person name="Park S."/>
        </authorList>
    </citation>
    <scope>NUCLEOTIDE SEQUENCE [LARGE SCALE GENOMIC DNA]</scope>
    <source>
        <strain evidence="3">chi3</strain>
    </source>
</reference>
<name>A0ABT5KY66_9ALTE</name>
<keyword evidence="3" id="KW-1185">Reference proteome</keyword>
<organism evidence="2 3">
    <name type="scientific">Alteromonas gilva</name>
    <dbReference type="NCBI Taxonomy" id="2987522"/>
    <lineage>
        <taxon>Bacteria</taxon>
        <taxon>Pseudomonadati</taxon>
        <taxon>Pseudomonadota</taxon>
        <taxon>Gammaproteobacteria</taxon>
        <taxon>Alteromonadales</taxon>
        <taxon>Alteromonadaceae</taxon>
        <taxon>Alteromonas/Salinimonas group</taxon>
        <taxon>Alteromonas</taxon>
    </lineage>
</organism>
<comment type="caution">
    <text evidence="2">The sequence shown here is derived from an EMBL/GenBank/DDBJ whole genome shotgun (WGS) entry which is preliminary data.</text>
</comment>
<dbReference type="RefSeq" id="WP_273638236.1">
    <property type="nucleotide sequence ID" value="NZ_JAQQXP010000001.1"/>
</dbReference>
<dbReference type="InterPro" id="IPR011010">
    <property type="entry name" value="DNA_brk_join_enz"/>
</dbReference>
<gene>
    <name evidence="2" type="ORF">OIK42_02930</name>
</gene>
<dbReference type="SUPFAM" id="SSF56349">
    <property type="entry name" value="DNA breaking-rejoining enzymes"/>
    <property type="match status" value="1"/>
</dbReference>
<dbReference type="Proteomes" id="UP001218788">
    <property type="component" value="Unassembled WGS sequence"/>
</dbReference>
<feature type="region of interest" description="Disordered" evidence="1">
    <location>
        <begin position="162"/>
        <end position="184"/>
    </location>
</feature>
<proteinExistence type="predicted"/>
<feature type="region of interest" description="Disordered" evidence="1">
    <location>
        <begin position="714"/>
        <end position="735"/>
    </location>
</feature>
<evidence type="ECO:0000256" key="1">
    <source>
        <dbReference type="SAM" id="MobiDB-lite"/>
    </source>
</evidence>